<reference evidence="2" key="1">
    <citation type="journal article" date="2020" name="Stud. Mycol.">
        <title>101 Dothideomycetes genomes: a test case for predicting lifestyles and emergence of pathogens.</title>
        <authorList>
            <person name="Haridas S."/>
            <person name="Albert R."/>
            <person name="Binder M."/>
            <person name="Bloem J."/>
            <person name="Labutti K."/>
            <person name="Salamov A."/>
            <person name="Andreopoulos B."/>
            <person name="Baker S."/>
            <person name="Barry K."/>
            <person name="Bills G."/>
            <person name="Bluhm B."/>
            <person name="Cannon C."/>
            <person name="Castanera R."/>
            <person name="Culley D."/>
            <person name="Daum C."/>
            <person name="Ezra D."/>
            <person name="Gonzalez J."/>
            <person name="Henrissat B."/>
            <person name="Kuo A."/>
            <person name="Liang C."/>
            <person name="Lipzen A."/>
            <person name="Lutzoni F."/>
            <person name="Magnuson J."/>
            <person name="Mondo S."/>
            <person name="Nolan M."/>
            <person name="Ohm R."/>
            <person name="Pangilinan J."/>
            <person name="Park H.-J."/>
            <person name="Ramirez L."/>
            <person name="Alfaro M."/>
            <person name="Sun H."/>
            <person name="Tritt A."/>
            <person name="Yoshinaga Y."/>
            <person name="Zwiers L.-H."/>
            <person name="Turgeon B."/>
            <person name="Goodwin S."/>
            <person name="Spatafora J."/>
            <person name="Crous P."/>
            <person name="Grigoriev I."/>
        </authorList>
    </citation>
    <scope>NUCLEOTIDE SEQUENCE</scope>
    <source>
        <strain evidence="2">CBS 107.79</strain>
    </source>
</reference>
<evidence type="ECO:0000256" key="1">
    <source>
        <dbReference type="SAM" id="MobiDB-lite"/>
    </source>
</evidence>
<name>A0A6A5VGT1_9PLEO</name>
<organism evidence="2 3">
    <name type="scientific">Bimuria novae-zelandiae CBS 107.79</name>
    <dbReference type="NCBI Taxonomy" id="1447943"/>
    <lineage>
        <taxon>Eukaryota</taxon>
        <taxon>Fungi</taxon>
        <taxon>Dikarya</taxon>
        <taxon>Ascomycota</taxon>
        <taxon>Pezizomycotina</taxon>
        <taxon>Dothideomycetes</taxon>
        <taxon>Pleosporomycetidae</taxon>
        <taxon>Pleosporales</taxon>
        <taxon>Massarineae</taxon>
        <taxon>Didymosphaeriaceae</taxon>
        <taxon>Bimuria</taxon>
    </lineage>
</organism>
<dbReference type="AlphaFoldDB" id="A0A6A5VGT1"/>
<proteinExistence type="predicted"/>
<feature type="compositionally biased region" description="Polar residues" evidence="1">
    <location>
        <begin position="29"/>
        <end position="52"/>
    </location>
</feature>
<protein>
    <submittedName>
        <fullName evidence="2">Uncharacterized protein</fullName>
    </submittedName>
</protein>
<dbReference type="EMBL" id="ML976672">
    <property type="protein sequence ID" value="KAF1975082.1"/>
    <property type="molecule type" value="Genomic_DNA"/>
</dbReference>
<evidence type="ECO:0000313" key="3">
    <source>
        <dbReference type="Proteomes" id="UP000800036"/>
    </source>
</evidence>
<keyword evidence="3" id="KW-1185">Reference proteome</keyword>
<accession>A0A6A5VGT1</accession>
<feature type="region of interest" description="Disordered" evidence="1">
    <location>
        <begin position="1"/>
        <end position="61"/>
    </location>
</feature>
<dbReference type="Proteomes" id="UP000800036">
    <property type="component" value="Unassembled WGS sequence"/>
</dbReference>
<sequence>MAQGKTKHAPEPSPPPSGRKAGGGLPSEVLTSPCTPPSFTESQLWGTLASRQPSRRSVCLP</sequence>
<evidence type="ECO:0000313" key="2">
    <source>
        <dbReference type="EMBL" id="KAF1975082.1"/>
    </source>
</evidence>
<gene>
    <name evidence="2" type="ORF">BU23DRAFT_552916</name>
</gene>